<dbReference type="Pfam" id="PF00587">
    <property type="entry name" value="tRNA-synt_2b"/>
    <property type="match status" value="1"/>
</dbReference>
<accession>A0A0L0NPU3</accession>
<dbReference type="PROSITE" id="PS50862">
    <property type="entry name" value="AA_TRNA_LIGASE_II"/>
    <property type="match status" value="1"/>
</dbReference>
<dbReference type="Gene3D" id="3.40.50.800">
    <property type="entry name" value="Anticodon-binding domain"/>
    <property type="match status" value="1"/>
</dbReference>
<evidence type="ECO:0000256" key="8">
    <source>
        <dbReference type="ARBA" id="ARBA00029731"/>
    </source>
</evidence>
<dbReference type="GO" id="GO:0004827">
    <property type="term" value="F:proline-tRNA ligase activity"/>
    <property type="evidence" value="ECO:0007669"/>
    <property type="project" value="UniProtKB-EC"/>
</dbReference>
<comment type="similarity">
    <text evidence="1">Belongs to the class-II aminoacyl-tRNA synthetase family.</text>
</comment>
<evidence type="ECO:0000256" key="1">
    <source>
        <dbReference type="ARBA" id="ARBA00008226"/>
    </source>
</evidence>
<dbReference type="VEuPathDB" id="FungiDB:CJJ07_001703"/>
<comment type="caution">
    <text evidence="11">The sequence shown here is derived from an EMBL/GenBank/DDBJ whole genome shotgun (WGS) entry which is preliminary data.</text>
</comment>
<dbReference type="VEuPathDB" id="FungiDB:CJI97_003575"/>
<evidence type="ECO:0000256" key="5">
    <source>
        <dbReference type="ARBA" id="ARBA00022840"/>
    </source>
</evidence>
<evidence type="ECO:0000256" key="9">
    <source>
        <dbReference type="ARBA" id="ARBA00047671"/>
    </source>
</evidence>
<dbReference type="InterPro" id="IPR050062">
    <property type="entry name" value="Pro-tRNA_synthetase"/>
</dbReference>
<comment type="catalytic activity">
    <reaction evidence="9">
        <text>tRNA(Pro) + L-proline + ATP = L-prolyl-tRNA(Pro) + AMP + diphosphate</text>
        <dbReference type="Rhea" id="RHEA:14305"/>
        <dbReference type="Rhea" id="RHEA-COMP:9700"/>
        <dbReference type="Rhea" id="RHEA-COMP:9702"/>
        <dbReference type="ChEBI" id="CHEBI:30616"/>
        <dbReference type="ChEBI" id="CHEBI:33019"/>
        <dbReference type="ChEBI" id="CHEBI:60039"/>
        <dbReference type="ChEBI" id="CHEBI:78442"/>
        <dbReference type="ChEBI" id="CHEBI:78532"/>
        <dbReference type="ChEBI" id="CHEBI:456215"/>
        <dbReference type="EC" id="6.1.1.15"/>
    </reaction>
</comment>
<dbReference type="PANTHER" id="PTHR42753">
    <property type="entry name" value="MITOCHONDRIAL RIBOSOME PROTEIN L39/PROLYL-TRNA LIGASE FAMILY MEMBER"/>
    <property type="match status" value="1"/>
</dbReference>
<dbReference type="PRINTS" id="PR01046">
    <property type="entry name" value="TRNASYNTHPRO"/>
</dbReference>
<evidence type="ECO:0000256" key="2">
    <source>
        <dbReference type="ARBA" id="ARBA00012831"/>
    </source>
</evidence>
<dbReference type="InterPro" id="IPR002314">
    <property type="entry name" value="aa-tRNA-synt_IIb"/>
</dbReference>
<keyword evidence="6" id="KW-0648">Protein biosynthesis</keyword>
<keyword evidence="7" id="KW-0030">Aminoacyl-tRNA synthetase</keyword>
<protein>
    <recommendedName>
        <fullName evidence="2">proline--tRNA ligase</fullName>
        <ecNumber evidence="2">6.1.1.15</ecNumber>
    </recommendedName>
    <alternativeName>
        <fullName evidence="8">Prolyl-tRNA synthetase</fullName>
    </alternativeName>
</protein>
<dbReference type="EMBL" id="LGST01000059">
    <property type="protein sequence ID" value="KND96073.1"/>
    <property type="molecule type" value="Genomic_DNA"/>
</dbReference>
<dbReference type="Gene3D" id="3.30.930.10">
    <property type="entry name" value="Bira Bifunctional Protein, Domain 2"/>
    <property type="match status" value="2"/>
</dbReference>
<dbReference type="InterPro" id="IPR033730">
    <property type="entry name" value="ProRS_core_prok"/>
</dbReference>
<dbReference type="InterPro" id="IPR045864">
    <property type="entry name" value="aa-tRNA-synth_II/BPL/LPL"/>
</dbReference>
<evidence type="ECO:0000256" key="4">
    <source>
        <dbReference type="ARBA" id="ARBA00022741"/>
    </source>
</evidence>
<dbReference type="GO" id="GO:0005739">
    <property type="term" value="C:mitochondrion"/>
    <property type="evidence" value="ECO:0007669"/>
    <property type="project" value="TreeGrafter"/>
</dbReference>
<dbReference type="VEuPathDB" id="FungiDB:CJI96_0001967"/>
<dbReference type="InterPro" id="IPR006195">
    <property type="entry name" value="aa-tRNA-synth_II"/>
</dbReference>
<keyword evidence="4" id="KW-0547">Nucleotide-binding</keyword>
<feature type="domain" description="Aminoacyl-transfer RNA synthetases class-II family profile" evidence="10">
    <location>
        <begin position="59"/>
        <end position="442"/>
    </location>
</feature>
<evidence type="ECO:0000313" key="12">
    <source>
        <dbReference type="Proteomes" id="UP000037122"/>
    </source>
</evidence>
<dbReference type="InterPro" id="IPR002316">
    <property type="entry name" value="Pro-tRNA-ligase_IIa"/>
</dbReference>
<evidence type="ECO:0000256" key="6">
    <source>
        <dbReference type="ARBA" id="ARBA00022917"/>
    </source>
</evidence>
<dbReference type="VEuPathDB" id="FungiDB:QG37_07558"/>
<dbReference type="PANTHER" id="PTHR42753:SF2">
    <property type="entry name" value="PROLINE--TRNA LIGASE"/>
    <property type="match status" value="1"/>
</dbReference>
<keyword evidence="3" id="KW-0436">Ligase</keyword>
<evidence type="ECO:0000259" key="10">
    <source>
        <dbReference type="PROSITE" id="PS50862"/>
    </source>
</evidence>
<dbReference type="EC" id="6.1.1.15" evidence="2"/>
<dbReference type="SUPFAM" id="SSF52954">
    <property type="entry name" value="Class II aaRS ABD-related"/>
    <property type="match status" value="1"/>
</dbReference>
<organism evidence="11 12">
    <name type="scientific">Candidozyma auris</name>
    <name type="common">Yeast</name>
    <name type="synonym">Candida auris</name>
    <dbReference type="NCBI Taxonomy" id="498019"/>
    <lineage>
        <taxon>Eukaryota</taxon>
        <taxon>Fungi</taxon>
        <taxon>Dikarya</taxon>
        <taxon>Ascomycota</taxon>
        <taxon>Saccharomycotina</taxon>
        <taxon>Pichiomycetes</taxon>
        <taxon>Metschnikowiaceae</taxon>
        <taxon>Candidozyma</taxon>
    </lineage>
</organism>
<dbReference type="CDD" id="cd00779">
    <property type="entry name" value="ProRS_core_prok"/>
    <property type="match status" value="1"/>
</dbReference>
<evidence type="ECO:0000256" key="7">
    <source>
        <dbReference type="ARBA" id="ARBA00023146"/>
    </source>
</evidence>
<dbReference type="VEuPathDB" id="FungiDB:CJJ09_000605"/>
<keyword evidence="5" id="KW-0067">ATP-binding</keyword>
<reference evidence="12" key="1">
    <citation type="journal article" date="2015" name="BMC Genomics">
        <title>Draft genome of a commonly misdiagnosed multidrug resistant pathogen Candida auris.</title>
        <authorList>
            <person name="Chatterjee S."/>
            <person name="Alampalli S.V."/>
            <person name="Nageshan R.K."/>
            <person name="Chettiar S.T."/>
            <person name="Joshi S."/>
            <person name="Tatu U.S."/>
        </authorList>
    </citation>
    <scope>NUCLEOTIDE SEQUENCE [LARGE SCALE GENOMIC DNA]</scope>
    <source>
        <strain evidence="12">6684</strain>
    </source>
</reference>
<evidence type="ECO:0000313" key="11">
    <source>
        <dbReference type="EMBL" id="KND96073.1"/>
    </source>
</evidence>
<dbReference type="GO" id="GO:0006433">
    <property type="term" value="P:prolyl-tRNA aminoacylation"/>
    <property type="evidence" value="ECO:0007669"/>
    <property type="project" value="InterPro"/>
</dbReference>
<dbReference type="InterPro" id="IPR036621">
    <property type="entry name" value="Anticodon-bd_dom_sf"/>
</dbReference>
<gene>
    <name evidence="11" type="ORF">QG37_07558</name>
</gene>
<proteinExistence type="inferred from homology"/>
<evidence type="ECO:0000256" key="3">
    <source>
        <dbReference type="ARBA" id="ARBA00022598"/>
    </source>
</evidence>
<sequence length="562" mass="63704">MIPLATLRHLVRSVPKLYNVPNDLLKPQALTQVPTYELLGKLGFVTYPKPGLVHWLVPGTLIRRKLESLIREEMEKTGAEELSLSALSHATLWEKTGRWGGHELFKLKDSTGSEYCLAPTCEEEITQLVKQGVRSYKDMPLLYYQINTKFRDEKRPRSGLLRGREFLMKDAYSFDLTEKDAFSTYNKMTDAYTSIFQKLRVPFVKAEADSGDIGGSLSHEWHYIHPTGEDTLFTCTECGNTSNVEKTLSFPQEEEQHDDVKVKYYTTNDENTLVCAYYPGSRQIVPLFLLEEIPDIDLSGRLLEDQVLDLFKDEDTLINKKIVRIMDSRLNSRLNFPDFPINFINRSLITTLTDIPIVEAVEGELCHKCEEGSLEAKKAIEVGHTFFLGEKYSKALECTVEVPEDTGIKKQNVLMGCYGIGLSRIIAALAEINRDSQGLRWPTSLAPWEVTVINMSESDEFIPAFNGLDWRVDLRSKVGLGRKIKDSHMMGIPLVAVVGKKWPMLEIEERGARLALASTRQLHSKKDFQWEIIGDLDTDNTVKHIVHSGHAAAVMRAILSDM</sequence>
<dbReference type="VEuPathDB" id="FungiDB:B9J08_003501"/>
<dbReference type="SUPFAM" id="SSF55681">
    <property type="entry name" value="Class II aaRS and biotin synthetases"/>
    <property type="match status" value="1"/>
</dbReference>
<dbReference type="AlphaFoldDB" id="A0A0L0NPU3"/>
<dbReference type="Proteomes" id="UP000037122">
    <property type="component" value="Unassembled WGS sequence"/>
</dbReference>
<dbReference type="GO" id="GO:0005524">
    <property type="term" value="F:ATP binding"/>
    <property type="evidence" value="ECO:0007669"/>
    <property type="project" value="UniProtKB-KW"/>
</dbReference>
<name>A0A0L0NPU3_CANAR</name>